<dbReference type="FunCoup" id="A0A482X5G6">
    <property type="interactions" value="901"/>
</dbReference>
<feature type="transmembrane region" description="Helical" evidence="5">
    <location>
        <begin position="30"/>
        <end position="53"/>
    </location>
</feature>
<keyword evidence="5" id="KW-0472">Membrane</keyword>
<evidence type="ECO:0000256" key="4">
    <source>
        <dbReference type="ARBA" id="ARBA00022691"/>
    </source>
</evidence>
<sequence>MENLLNHSATTNSLEGNLNVTEKSKSLSTLGTTLACLTGGAAVLLTVISAPFVSPALRRICLPYVPATNAQVQNVLKALVGRKGRLVDLGSGDGRIVLAAAKAGFRSDGVELNPWLIIFSRLLAFKNGLGQSTAFYREDLFKFQLKPYENIVIFGVKEMMQELEIKLDKEASDGTHVIACRFPLPNRTCSKVIGSGIDTVWVYKYR</sequence>
<gene>
    <name evidence="6" type="ORF">LSTR_LSTR003366</name>
</gene>
<protein>
    <recommendedName>
        <fullName evidence="8">Methyltransferase domain-containing protein</fullName>
    </recommendedName>
</protein>
<dbReference type="InterPro" id="IPR026170">
    <property type="entry name" value="FAM173A/B"/>
</dbReference>
<dbReference type="STRING" id="195883.A0A482X5G6"/>
<dbReference type="GO" id="GO:1905706">
    <property type="term" value="P:regulation of mitochondrial ATP synthesis coupled proton transport"/>
    <property type="evidence" value="ECO:0007669"/>
    <property type="project" value="TreeGrafter"/>
</dbReference>
<keyword evidence="5" id="KW-0812">Transmembrane</keyword>
<dbReference type="InterPro" id="IPR029063">
    <property type="entry name" value="SAM-dependent_MTases_sf"/>
</dbReference>
<dbReference type="OrthoDB" id="66144at2759"/>
<dbReference type="Gene3D" id="3.40.50.150">
    <property type="entry name" value="Vaccinia Virus protein VP39"/>
    <property type="match status" value="1"/>
</dbReference>
<keyword evidence="7" id="KW-1185">Reference proteome</keyword>
<evidence type="ECO:0000313" key="6">
    <source>
        <dbReference type="EMBL" id="RZF40856.1"/>
    </source>
</evidence>
<proteinExistence type="inferred from homology"/>
<evidence type="ECO:0000256" key="5">
    <source>
        <dbReference type="SAM" id="Phobius"/>
    </source>
</evidence>
<evidence type="ECO:0000256" key="3">
    <source>
        <dbReference type="ARBA" id="ARBA00022679"/>
    </source>
</evidence>
<reference evidence="6 7" key="1">
    <citation type="journal article" date="2017" name="Gigascience">
        <title>Genome sequence of the small brown planthopper, Laodelphax striatellus.</title>
        <authorList>
            <person name="Zhu J."/>
            <person name="Jiang F."/>
            <person name="Wang X."/>
            <person name="Yang P."/>
            <person name="Bao Y."/>
            <person name="Zhao W."/>
            <person name="Wang W."/>
            <person name="Lu H."/>
            <person name="Wang Q."/>
            <person name="Cui N."/>
            <person name="Li J."/>
            <person name="Chen X."/>
            <person name="Luo L."/>
            <person name="Yu J."/>
            <person name="Kang L."/>
            <person name="Cui F."/>
        </authorList>
    </citation>
    <scope>NUCLEOTIDE SEQUENCE [LARGE SCALE GENOMIC DNA]</scope>
    <source>
        <strain evidence="6">Lst14</strain>
    </source>
</reference>
<keyword evidence="4" id="KW-0949">S-adenosyl-L-methionine</keyword>
<dbReference type="GO" id="GO:0005739">
    <property type="term" value="C:mitochondrion"/>
    <property type="evidence" value="ECO:0007669"/>
    <property type="project" value="TreeGrafter"/>
</dbReference>
<evidence type="ECO:0008006" key="8">
    <source>
        <dbReference type="Google" id="ProtNLM"/>
    </source>
</evidence>
<comment type="similarity">
    <text evidence="1">Belongs to the ANT/ATPSC lysine N-methyltransferase family.</text>
</comment>
<comment type="caution">
    <text evidence="6">The sequence shown here is derived from an EMBL/GenBank/DDBJ whole genome shotgun (WGS) entry which is preliminary data.</text>
</comment>
<dbReference type="Proteomes" id="UP000291343">
    <property type="component" value="Unassembled WGS sequence"/>
</dbReference>
<dbReference type="AlphaFoldDB" id="A0A482X5G6"/>
<dbReference type="PANTHER" id="PTHR13610">
    <property type="entry name" value="METHYLTRANSFERASE DOMAIN-CONTAINING PROTEIN"/>
    <property type="match status" value="1"/>
</dbReference>
<dbReference type="InParanoid" id="A0A482X5G6"/>
<evidence type="ECO:0000256" key="2">
    <source>
        <dbReference type="ARBA" id="ARBA00022603"/>
    </source>
</evidence>
<evidence type="ECO:0000256" key="1">
    <source>
        <dbReference type="ARBA" id="ARBA00010633"/>
    </source>
</evidence>
<dbReference type="SUPFAM" id="SSF53335">
    <property type="entry name" value="S-adenosyl-L-methionine-dependent methyltransferases"/>
    <property type="match status" value="1"/>
</dbReference>
<dbReference type="EMBL" id="QKKF02017590">
    <property type="protein sequence ID" value="RZF40856.1"/>
    <property type="molecule type" value="Genomic_DNA"/>
</dbReference>
<evidence type="ECO:0000313" key="7">
    <source>
        <dbReference type="Proteomes" id="UP000291343"/>
    </source>
</evidence>
<dbReference type="SMR" id="A0A482X5G6"/>
<dbReference type="GO" id="GO:0032259">
    <property type="term" value="P:methylation"/>
    <property type="evidence" value="ECO:0007669"/>
    <property type="project" value="UniProtKB-KW"/>
</dbReference>
<keyword evidence="5" id="KW-1133">Transmembrane helix</keyword>
<dbReference type="PANTHER" id="PTHR13610:SF9">
    <property type="entry name" value="FI06469P"/>
    <property type="match status" value="1"/>
</dbReference>
<name>A0A482X5G6_LAOST</name>
<accession>A0A482X5G6</accession>
<organism evidence="6 7">
    <name type="scientific">Laodelphax striatellus</name>
    <name type="common">Small brown planthopper</name>
    <name type="synonym">Delphax striatella</name>
    <dbReference type="NCBI Taxonomy" id="195883"/>
    <lineage>
        <taxon>Eukaryota</taxon>
        <taxon>Metazoa</taxon>
        <taxon>Ecdysozoa</taxon>
        <taxon>Arthropoda</taxon>
        <taxon>Hexapoda</taxon>
        <taxon>Insecta</taxon>
        <taxon>Pterygota</taxon>
        <taxon>Neoptera</taxon>
        <taxon>Paraneoptera</taxon>
        <taxon>Hemiptera</taxon>
        <taxon>Auchenorrhyncha</taxon>
        <taxon>Fulgoroidea</taxon>
        <taxon>Delphacidae</taxon>
        <taxon>Criomorphinae</taxon>
        <taxon>Laodelphax</taxon>
    </lineage>
</organism>
<dbReference type="GO" id="GO:0016279">
    <property type="term" value="F:protein-lysine N-methyltransferase activity"/>
    <property type="evidence" value="ECO:0007669"/>
    <property type="project" value="InterPro"/>
</dbReference>
<keyword evidence="3" id="KW-0808">Transferase</keyword>
<keyword evidence="2" id="KW-0489">Methyltransferase</keyword>